<name>A0ABQ2VNM0_9ACTN</name>
<evidence type="ECO:0000313" key="1">
    <source>
        <dbReference type="EMBL" id="GGV02698.1"/>
    </source>
</evidence>
<keyword evidence="2" id="KW-1185">Reference proteome</keyword>
<proteinExistence type="predicted"/>
<dbReference type="Proteomes" id="UP000654471">
    <property type="component" value="Unassembled WGS sequence"/>
</dbReference>
<protein>
    <submittedName>
        <fullName evidence="1">Uncharacterized protein</fullName>
    </submittedName>
</protein>
<reference evidence="2" key="1">
    <citation type="journal article" date="2019" name="Int. J. Syst. Evol. Microbiol.">
        <title>The Global Catalogue of Microorganisms (GCM) 10K type strain sequencing project: providing services to taxonomists for standard genome sequencing and annotation.</title>
        <authorList>
            <consortium name="The Broad Institute Genomics Platform"/>
            <consortium name="The Broad Institute Genome Sequencing Center for Infectious Disease"/>
            <person name="Wu L."/>
            <person name="Ma J."/>
        </authorList>
    </citation>
    <scope>NUCLEOTIDE SEQUENCE [LARGE SCALE GENOMIC DNA]</scope>
    <source>
        <strain evidence="2">JCM 3399</strain>
    </source>
</reference>
<organism evidence="1 2">
    <name type="scientific">Streptomyces albospinus</name>
    <dbReference type="NCBI Taxonomy" id="285515"/>
    <lineage>
        <taxon>Bacteria</taxon>
        <taxon>Bacillati</taxon>
        <taxon>Actinomycetota</taxon>
        <taxon>Actinomycetes</taxon>
        <taxon>Kitasatosporales</taxon>
        <taxon>Streptomycetaceae</taxon>
        <taxon>Streptomyces</taxon>
    </lineage>
</organism>
<dbReference type="EMBL" id="BMRP01000079">
    <property type="protein sequence ID" value="GGV02698.1"/>
    <property type="molecule type" value="Genomic_DNA"/>
</dbReference>
<accession>A0ABQ2VNM0</accession>
<comment type="caution">
    <text evidence="1">The sequence shown here is derived from an EMBL/GenBank/DDBJ whole genome shotgun (WGS) entry which is preliminary data.</text>
</comment>
<evidence type="ECO:0000313" key="2">
    <source>
        <dbReference type="Proteomes" id="UP000654471"/>
    </source>
</evidence>
<sequence length="64" mass="7022">MLRELLTQSPFRVTGLLPRHGASLVRTPRFPGVLTVGRVGLMGPYAIRLPRVVRTATSPEGKIQ</sequence>
<gene>
    <name evidence="1" type="ORF">GCM10010211_82510</name>
</gene>